<dbReference type="STRING" id="765915.A0A1Y2HHV3"/>
<dbReference type="InterPro" id="IPR006162">
    <property type="entry name" value="Ppantetheine_attach_site"/>
</dbReference>
<dbReference type="GO" id="GO:0004725">
    <property type="term" value="F:protein tyrosine phosphatase activity"/>
    <property type="evidence" value="ECO:0007669"/>
    <property type="project" value="InterPro"/>
</dbReference>
<feature type="non-terminal residue" evidence="2">
    <location>
        <position position="1"/>
    </location>
</feature>
<feature type="non-terminal residue" evidence="2">
    <location>
        <position position="143"/>
    </location>
</feature>
<dbReference type="EMBL" id="MCFL01000030">
    <property type="protein sequence ID" value="ORZ34187.1"/>
    <property type="molecule type" value="Genomic_DNA"/>
</dbReference>
<feature type="domain" description="Tyrosine specific protein phosphatases" evidence="1">
    <location>
        <begin position="70"/>
        <end position="142"/>
    </location>
</feature>
<dbReference type="InterPro" id="IPR029021">
    <property type="entry name" value="Prot-tyrosine_phosphatase-like"/>
</dbReference>
<dbReference type="InterPro" id="IPR000242">
    <property type="entry name" value="PTP_cat"/>
</dbReference>
<reference evidence="2 3" key="1">
    <citation type="submission" date="2016-07" db="EMBL/GenBank/DDBJ databases">
        <title>Pervasive Adenine N6-methylation of Active Genes in Fungi.</title>
        <authorList>
            <consortium name="DOE Joint Genome Institute"/>
            <person name="Mondo S.J."/>
            <person name="Dannebaum R.O."/>
            <person name="Kuo R.C."/>
            <person name="Labutti K."/>
            <person name="Haridas S."/>
            <person name="Kuo A."/>
            <person name="Salamov A."/>
            <person name="Ahrendt S.R."/>
            <person name="Lipzen A."/>
            <person name="Sullivan W."/>
            <person name="Andreopoulos W.B."/>
            <person name="Clum A."/>
            <person name="Lindquist E."/>
            <person name="Daum C."/>
            <person name="Ramamoorthy G.K."/>
            <person name="Gryganskyi A."/>
            <person name="Culley D."/>
            <person name="Magnuson J.K."/>
            <person name="James T.Y."/>
            <person name="O'Malley M.A."/>
            <person name="Stajich J.E."/>
            <person name="Spatafora J.W."/>
            <person name="Visel A."/>
            <person name="Grigoriev I.V."/>
        </authorList>
    </citation>
    <scope>NUCLEOTIDE SEQUENCE [LARGE SCALE GENOMIC DNA]</scope>
    <source>
        <strain evidence="2 3">PL171</strain>
    </source>
</reference>
<dbReference type="PROSITE" id="PS00012">
    <property type="entry name" value="PHOSPHOPANTETHEINE"/>
    <property type="match status" value="1"/>
</dbReference>
<evidence type="ECO:0000259" key="1">
    <source>
        <dbReference type="PROSITE" id="PS50056"/>
    </source>
</evidence>
<dbReference type="InterPro" id="IPR050561">
    <property type="entry name" value="PTP"/>
</dbReference>
<dbReference type="Gene3D" id="3.90.190.10">
    <property type="entry name" value="Protein tyrosine phosphatase superfamily"/>
    <property type="match status" value="1"/>
</dbReference>
<dbReference type="Pfam" id="PF22785">
    <property type="entry name" value="Tc-R-P"/>
    <property type="match status" value="1"/>
</dbReference>
<dbReference type="Proteomes" id="UP000193411">
    <property type="component" value="Unassembled WGS sequence"/>
</dbReference>
<sequence length="143" mass="15533">LVITDCPDPSSLSDYISGLQLQAPTVAHLVRISDNAVHSYDTAPFTAAGIEVHDWIKFDDGTTPTKDQVKLWLEFLATLIREAKRAGLSECPAVAIHCVSGIGRAPLLVAVAFVECGMDSLDAVEAIRKVRRGAFNTTQVRWL</sequence>
<gene>
    <name evidence="2" type="ORF">BCR44DRAFT_1369214</name>
</gene>
<organism evidence="2 3">
    <name type="scientific">Catenaria anguillulae PL171</name>
    <dbReference type="NCBI Taxonomy" id="765915"/>
    <lineage>
        <taxon>Eukaryota</taxon>
        <taxon>Fungi</taxon>
        <taxon>Fungi incertae sedis</taxon>
        <taxon>Blastocladiomycota</taxon>
        <taxon>Blastocladiomycetes</taxon>
        <taxon>Blastocladiales</taxon>
        <taxon>Catenariaceae</taxon>
        <taxon>Catenaria</taxon>
    </lineage>
</organism>
<accession>A0A1Y2HHV3</accession>
<protein>
    <submittedName>
        <fullName evidence="2">Protein-tyrosine phosphatase-like protein</fullName>
    </submittedName>
</protein>
<keyword evidence="3" id="KW-1185">Reference proteome</keyword>
<proteinExistence type="predicted"/>
<dbReference type="PROSITE" id="PS50056">
    <property type="entry name" value="TYR_PHOSPHATASE_2"/>
    <property type="match status" value="1"/>
</dbReference>
<dbReference type="OrthoDB" id="8048523at2759"/>
<dbReference type="SUPFAM" id="SSF52799">
    <property type="entry name" value="(Phosphotyrosine protein) phosphatases II"/>
    <property type="match status" value="1"/>
</dbReference>
<dbReference type="AlphaFoldDB" id="A0A1Y2HHV3"/>
<comment type="caution">
    <text evidence="2">The sequence shown here is derived from an EMBL/GenBank/DDBJ whole genome shotgun (WGS) entry which is preliminary data.</text>
</comment>
<dbReference type="InterPro" id="IPR000387">
    <property type="entry name" value="Tyr_Pase_dom"/>
</dbReference>
<evidence type="ECO:0000313" key="3">
    <source>
        <dbReference type="Proteomes" id="UP000193411"/>
    </source>
</evidence>
<name>A0A1Y2HHV3_9FUNG</name>
<dbReference type="PANTHER" id="PTHR23339">
    <property type="entry name" value="TYROSINE SPECIFIC PROTEIN PHOSPHATASE AND DUAL SPECIFICITY PROTEIN PHOSPHATASE"/>
    <property type="match status" value="1"/>
</dbReference>
<evidence type="ECO:0000313" key="2">
    <source>
        <dbReference type="EMBL" id="ORZ34187.1"/>
    </source>
</evidence>
<dbReference type="PRINTS" id="PR00700">
    <property type="entry name" value="PRTYPHPHTASE"/>
</dbReference>